<dbReference type="CDD" id="cd11644">
    <property type="entry name" value="Precorrin-6Y-MT"/>
    <property type="match status" value="1"/>
</dbReference>
<dbReference type="PANTHER" id="PTHR43182:SF1">
    <property type="entry name" value="COBALT-PRECORRIN-7 C(5)-METHYLTRANSFERASE"/>
    <property type="match status" value="1"/>
</dbReference>
<evidence type="ECO:0000259" key="6">
    <source>
        <dbReference type="Pfam" id="PF00590"/>
    </source>
</evidence>
<dbReference type="Proteomes" id="UP001559623">
    <property type="component" value="Unassembled WGS sequence"/>
</dbReference>
<evidence type="ECO:0000256" key="2">
    <source>
        <dbReference type="ARBA" id="ARBA00022573"/>
    </source>
</evidence>
<gene>
    <name evidence="7" type="primary">cbiE</name>
    <name evidence="7" type="ORF">QCO44_00920</name>
</gene>
<sequence length="208" mass="22623">MEHRIVVAGIGPGNPDFVLPAARAAIESAEVLVGGSRALADFARRGQETMTIRGDIAAVLAFIREKLQKTHVVVMVSGDPGYYSLLDALRREFPPQTLVVIPGVSSLQVAFARLALPWHEARLASFHGRVPQAEEIAYREGALLGLLTDRTNNSRTIPPRLIELGWPPESELHICSRLSYEDEQILHTTLAGASLVPEISHGILVVKA</sequence>
<dbReference type="Pfam" id="PF00590">
    <property type="entry name" value="TP_methylase"/>
    <property type="match status" value="1"/>
</dbReference>
<keyword evidence="2" id="KW-0169">Cobalamin biosynthesis</keyword>
<dbReference type="Gene3D" id="3.30.950.10">
    <property type="entry name" value="Methyltransferase, Cobalt-precorrin-4 Transmethylase, Domain 2"/>
    <property type="match status" value="1"/>
</dbReference>
<dbReference type="InterPro" id="IPR050714">
    <property type="entry name" value="Cobalamin_biosynth_MTase"/>
</dbReference>
<evidence type="ECO:0000313" key="7">
    <source>
        <dbReference type="EMBL" id="MEX5284204.1"/>
    </source>
</evidence>
<dbReference type="SUPFAM" id="SSF53790">
    <property type="entry name" value="Tetrapyrrole methylase"/>
    <property type="match status" value="1"/>
</dbReference>
<keyword evidence="3" id="KW-0489">Methyltransferase</keyword>
<evidence type="ECO:0000256" key="1">
    <source>
        <dbReference type="ARBA" id="ARBA00004953"/>
    </source>
</evidence>
<comment type="pathway">
    <text evidence="1">Cofactor biosynthesis; adenosylcobalamin biosynthesis.</text>
</comment>
<reference evidence="7 8" key="1">
    <citation type="submission" date="2023-04" db="EMBL/GenBank/DDBJ databases">
        <title>Genome Sequence of Selenomonas sputigena ATCC 33150.</title>
        <authorList>
            <person name="Miller D.P."/>
            <person name="Anvari S."/>
            <person name="Polson S.W."/>
            <person name="Macdonald M."/>
            <person name="Mcdowell J.V."/>
        </authorList>
    </citation>
    <scope>NUCLEOTIDE SEQUENCE [LARGE SCALE GENOMIC DNA]</scope>
    <source>
        <strain evidence="7 8">ATCC 33150</strain>
    </source>
</reference>
<comment type="caution">
    <text evidence="7">The sequence shown here is derived from an EMBL/GenBank/DDBJ whole genome shotgun (WGS) entry which is preliminary data.</text>
</comment>
<evidence type="ECO:0000256" key="4">
    <source>
        <dbReference type="ARBA" id="ARBA00022679"/>
    </source>
</evidence>
<protein>
    <submittedName>
        <fullName evidence="7">Precorrin-6y C5,15-methyltransferase (Decarboxylating) subunit CbiE</fullName>
    </submittedName>
</protein>
<dbReference type="InterPro" id="IPR035996">
    <property type="entry name" value="4pyrrol_Methylase_sf"/>
</dbReference>
<dbReference type="InterPro" id="IPR012818">
    <property type="entry name" value="CbiE"/>
</dbReference>
<keyword evidence="5" id="KW-0949">S-adenosyl-L-methionine</keyword>
<accession>A0ABV3X1Y0</accession>
<evidence type="ECO:0000256" key="3">
    <source>
        <dbReference type="ARBA" id="ARBA00022603"/>
    </source>
</evidence>
<evidence type="ECO:0000313" key="8">
    <source>
        <dbReference type="Proteomes" id="UP001559623"/>
    </source>
</evidence>
<dbReference type="EMBL" id="JARVLH010000001">
    <property type="protein sequence ID" value="MEX5284204.1"/>
    <property type="molecule type" value="Genomic_DNA"/>
</dbReference>
<proteinExistence type="predicted"/>
<dbReference type="RefSeq" id="WP_368845926.1">
    <property type="nucleotide sequence ID" value="NZ_CP194411.1"/>
</dbReference>
<keyword evidence="4" id="KW-0808">Transferase</keyword>
<dbReference type="InterPro" id="IPR014777">
    <property type="entry name" value="4pyrrole_Mease_sub1"/>
</dbReference>
<dbReference type="Gene3D" id="3.40.1010.10">
    <property type="entry name" value="Cobalt-precorrin-4 Transmethylase, Domain 1"/>
    <property type="match status" value="1"/>
</dbReference>
<dbReference type="PANTHER" id="PTHR43182">
    <property type="entry name" value="COBALT-PRECORRIN-6B C(15)-METHYLTRANSFERASE (DECARBOXYLATING)"/>
    <property type="match status" value="1"/>
</dbReference>
<feature type="domain" description="Tetrapyrrole methylase" evidence="6">
    <location>
        <begin position="4"/>
        <end position="191"/>
    </location>
</feature>
<dbReference type="NCBIfam" id="TIGR02467">
    <property type="entry name" value="CbiE"/>
    <property type="match status" value="1"/>
</dbReference>
<dbReference type="InterPro" id="IPR000878">
    <property type="entry name" value="4pyrrol_Mease"/>
</dbReference>
<evidence type="ECO:0000256" key="5">
    <source>
        <dbReference type="ARBA" id="ARBA00022691"/>
    </source>
</evidence>
<dbReference type="InterPro" id="IPR014776">
    <property type="entry name" value="4pyrrole_Mease_sub2"/>
</dbReference>
<name>A0ABV3X1Y0_9FIRM</name>
<keyword evidence="8" id="KW-1185">Reference proteome</keyword>
<organism evidence="7 8">
    <name type="scientific">Selenomonas sputigena</name>
    <dbReference type="NCBI Taxonomy" id="69823"/>
    <lineage>
        <taxon>Bacteria</taxon>
        <taxon>Bacillati</taxon>
        <taxon>Bacillota</taxon>
        <taxon>Negativicutes</taxon>
        <taxon>Selenomonadales</taxon>
        <taxon>Selenomonadaceae</taxon>
        <taxon>Selenomonas</taxon>
    </lineage>
</organism>